<dbReference type="InterPro" id="IPR006839">
    <property type="entry name" value="DarP"/>
</dbReference>
<dbReference type="STRING" id="1921010.MMIC_P0309"/>
<dbReference type="InterPro" id="IPR023153">
    <property type="entry name" value="DarP_sf"/>
</dbReference>
<evidence type="ECO:0000256" key="1">
    <source>
        <dbReference type="ARBA" id="ARBA00022490"/>
    </source>
</evidence>
<sequence>MYDTHADDYEDFELAERLNKSQQKREISDLHDLARNLSKLDAVALEKMELPNELFHALIDVQSMKHGAEKRQYKFIVKLLRQIDTESFLETVAELGAKKEEQDKHFHRTERWRDRLIADGHDAITEFMDRYPQADAGQIRQLVRNANKELLANKPPKSSRTLFRLLRDVISA</sequence>
<dbReference type="Pfam" id="PF04751">
    <property type="entry name" value="DarP"/>
    <property type="match status" value="1"/>
</dbReference>
<comment type="similarity">
    <text evidence="5">Belongs to the DarP family.</text>
</comment>
<dbReference type="Proteomes" id="UP000231632">
    <property type="component" value="Unassembled WGS sequence"/>
</dbReference>
<dbReference type="PIRSF" id="PIRSF016183">
    <property type="entry name" value="UCP016183"/>
    <property type="match status" value="1"/>
</dbReference>
<comment type="subcellular location">
    <subcellularLocation>
        <location evidence="5">Cytoplasm</location>
    </subcellularLocation>
    <text evidence="5">Associates with late stage pre-50S ribosomal subunits.</text>
</comment>
<keyword evidence="7" id="KW-1185">Reference proteome</keyword>
<dbReference type="PANTHER" id="PTHR38101:SF1">
    <property type="entry name" value="UPF0307 PROTEIN YJGA"/>
    <property type="match status" value="1"/>
</dbReference>
<dbReference type="GO" id="GO:1902626">
    <property type="term" value="P:assembly of large subunit precursor of preribosome"/>
    <property type="evidence" value="ECO:0007669"/>
    <property type="project" value="UniProtKB-UniRule"/>
</dbReference>
<dbReference type="Gene3D" id="1.10.60.30">
    <property type="entry name" value="PSPTO4464-like domains"/>
    <property type="match status" value="2"/>
</dbReference>
<evidence type="ECO:0000256" key="4">
    <source>
        <dbReference type="ARBA" id="ARBA00022884"/>
    </source>
</evidence>
<keyword evidence="3 5" id="KW-0699">rRNA-binding</keyword>
<dbReference type="GO" id="GO:0005829">
    <property type="term" value="C:cytosol"/>
    <property type="evidence" value="ECO:0007669"/>
    <property type="project" value="TreeGrafter"/>
</dbReference>
<comment type="function">
    <text evidence="5">Member of a network of 50S ribosomal subunit biogenesis factors which assembles along the 30S-50S interface, preventing incorrect 23S rRNA structures from forming. Promotes peptidyl transferase center (PTC) maturation.</text>
</comment>
<evidence type="ECO:0000256" key="5">
    <source>
        <dbReference type="HAMAP-Rule" id="MF_00765"/>
    </source>
</evidence>
<dbReference type="NCBIfam" id="NF003593">
    <property type="entry name" value="PRK05255.1-1"/>
    <property type="match status" value="1"/>
</dbReference>
<keyword evidence="4 5" id="KW-0694">RNA-binding</keyword>
<dbReference type="OrthoDB" id="5293604at2"/>
<keyword evidence="2 5" id="KW-0690">Ribosome biogenesis</keyword>
<dbReference type="PANTHER" id="PTHR38101">
    <property type="entry name" value="UPF0307 PROTEIN YJGA"/>
    <property type="match status" value="1"/>
</dbReference>
<organism evidence="6 7">
    <name type="scientific">Mariprofundus micogutta</name>
    <dbReference type="NCBI Taxonomy" id="1921010"/>
    <lineage>
        <taxon>Bacteria</taxon>
        <taxon>Pseudomonadati</taxon>
        <taxon>Pseudomonadota</taxon>
        <taxon>Candidatius Mariprofundia</taxon>
        <taxon>Mariprofundales</taxon>
        <taxon>Mariprofundaceae</taxon>
        <taxon>Mariprofundus</taxon>
    </lineage>
</organism>
<keyword evidence="1 5" id="KW-0963">Cytoplasm</keyword>
<proteinExistence type="inferred from homology"/>
<dbReference type="CDD" id="cd16331">
    <property type="entry name" value="YjgA-like"/>
    <property type="match status" value="1"/>
</dbReference>
<evidence type="ECO:0000313" key="6">
    <source>
        <dbReference type="EMBL" id="GAV19375.1"/>
    </source>
</evidence>
<dbReference type="SUPFAM" id="SSF158710">
    <property type="entry name" value="PSPTO4464-like"/>
    <property type="match status" value="1"/>
</dbReference>
<dbReference type="HAMAP" id="MF_00765">
    <property type="entry name" value="DarP"/>
    <property type="match status" value="1"/>
</dbReference>
<dbReference type="RefSeq" id="WP_072658569.1">
    <property type="nucleotide sequence ID" value="NZ_BDFD01000002.1"/>
</dbReference>
<accession>A0A1L8CKG4</accession>
<dbReference type="EMBL" id="BDFD01000002">
    <property type="protein sequence ID" value="GAV19375.1"/>
    <property type="molecule type" value="Genomic_DNA"/>
</dbReference>
<evidence type="ECO:0000256" key="2">
    <source>
        <dbReference type="ARBA" id="ARBA00022517"/>
    </source>
</evidence>
<evidence type="ECO:0000256" key="3">
    <source>
        <dbReference type="ARBA" id="ARBA00022730"/>
    </source>
</evidence>
<dbReference type="AlphaFoldDB" id="A0A1L8CKG4"/>
<comment type="caution">
    <text evidence="6">The sequence shown here is derived from an EMBL/GenBank/DDBJ whole genome shotgun (WGS) entry which is preliminary data.</text>
</comment>
<reference evidence="6 7" key="1">
    <citation type="journal article" date="2017" name="Arch. Microbiol.">
        <title>Mariprofundus micogutta sp. nov., a novel iron-oxidizing zetaproteobacterium isolated from a deep-sea hydrothermal field at the Bayonnaise knoll of the Izu-Ogasawara arc, and a description of Mariprofundales ord. nov. and Zetaproteobacteria classis nov.</title>
        <authorList>
            <person name="Makita H."/>
            <person name="Tanaka E."/>
            <person name="Mitsunobu S."/>
            <person name="Miyazaki M."/>
            <person name="Nunoura T."/>
            <person name="Uematsu K."/>
            <person name="Takaki Y."/>
            <person name="Nishi S."/>
            <person name="Shimamura S."/>
            <person name="Takai K."/>
        </authorList>
    </citation>
    <scope>NUCLEOTIDE SEQUENCE [LARGE SCALE GENOMIC DNA]</scope>
    <source>
        <strain evidence="6 7">ET2</strain>
    </source>
</reference>
<evidence type="ECO:0000313" key="7">
    <source>
        <dbReference type="Proteomes" id="UP000231632"/>
    </source>
</evidence>
<name>A0A1L8CKG4_9PROT</name>
<dbReference type="GO" id="GO:0019843">
    <property type="term" value="F:rRNA binding"/>
    <property type="evidence" value="ECO:0007669"/>
    <property type="project" value="UniProtKB-UniRule"/>
</dbReference>
<dbReference type="GO" id="GO:0043022">
    <property type="term" value="F:ribosome binding"/>
    <property type="evidence" value="ECO:0007669"/>
    <property type="project" value="UniProtKB-UniRule"/>
</dbReference>
<gene>
    <name evidence="5" type="primary">darP</name>
    <name evidence="6" type="ORF">MMIC_P0309</name>
</gene>
<protein>
    <recommendedName>
        <fullName evidence="5">Dual-action ribosomal maturation protein DarP</fullName>
    </recommendedName>
    <alternativeName>
        <fullName evidence="5">Large ribosomal subunit assembly factor DarP</fullName>
    </alternativeName>
</protein>